<sequence>MQKQLYLYTKTNKGLHPPGHMYEPYGRWQCQTWWGQSVH</sequence>
<name>A0A0E9XYJ6_ANGAN</name>
<dbReference type="AlphaFoldDB" id="A0A0E9XYJ6"/>
<dbReference type="EMBL" id="GBXM01001652">
    <property type="protein sequence ID" value="JAI06926.1"/>
    <property type="molecule type" value="Transcribed_RNA"/>
</dbReference>
<evidence type="ECO:0000313" key="1">
    <source>
        <dbReference type="EMBL" id="JAI06926.1"/>
    </source>
</evidence>
<reference evidence="1" key="1">
    <citation type="submission" date="2014-11" db="EMBL/GenBank/DDBJ databases">
        <authorList>
            <person name="Amaro Gonzalez C."/>
        </authorList>
    </citation>
    <scope>NUCLEOTIDE SEQUENCE</scope>
</reference>
<accession>A0A0E9XYJ6</accession>
<proteinExistence type="predicted"/>
<protein>
    <submittedName>
        <fullName evidence="1">Uncharacterized protein</fullName>
    </submittedName>
</protein>
<organism evidence="1">
    <name type="scientific">Anguilla anguilla</name>
    <name type="common">European freshwater eel</name>
    <name type="synonym">Muraena anguilla</name>
    <dbReference type="NCBI Taxonomy" id="7936"/>
    <lineage>
        <taxon>Eukaryota</taxon>
        <taxon>Metazoa</taxon>
        <taxon>Chordata</taxon>
        <taxon>Craniata</taxon>
        <taxon>Vertebrata</taxon>
        <taxon>Euteleostomi</taxon>
        <taxon>Actinopterygii</taxon>
        <taxon>Neopterygii</taxon>
        <taxon>Teleostei</taxon>
        <taxon>Anguilliformes</taxon>
        <taxon>Anguillidae</taxon>
        <taxon>Anguilla</taxon>
    </lineage>
</organism>
<reference evidence="1" key="2">
    <citation type="journal article" date="2015" name="Fish Shellfish Immunol.">
        <title>Early steps in the European eel (Anguilla anguilla)-Vibrio vulnificus interaction in the gills: Role of the RtxA13 toxin.</title>
        <authorList>
            <person name="Callol A."/>
            <person name="Pajuelo D."/>
            <person name="Ebbesson L."/>
            <person name="Teles M."/>
            <person name="MacKenzie S."/>
            <person name="Amaro C."/>
        </authorList>
    </citation>
    <scope>NUCLEOTIDE SEQUENCE</scope>
</reference>